<evidence type="ECO:0000256" key="5">
    <source>
        <dbReference type="ARBA" id="ARBA00050590"/>
    </source>
</evidence>
<comment type="subunit">
    <text evidence="7">The complex is composed of two ATP-binding proteins (BtuD), two transmembrane proteins (BtuC) and a solute-binding protein (BtuF).</text>
</comment>
<name>A0A1I2N926_9EURY</name>
<dbReference type="FunFam" id="3.40.50.300:FF:000134">
    <property type="entry name" value="Iron-enterobactin ABC transporter ATP-binding protein"/>
    <property type="match status" value="1"/>
</dbReference>
<dbReference type="AlphaFoldDB" id="A0A1I2N926"/>
<protein>
    <recommendedName>
        <fullName evidence="9">Cobalamin import ATP-binding protein BtuD</fullName>
        <ecNumber evidence="8">7.6.2.8</ecNumber>
    </recommendedName>
    <alternativeName>
        <fullName evidence="10">Vitamin B12-transporting ATPase</fullName>
    </alternativeName>
</protein>
<dbReference type="PROSITE" id="PS00211">
    <property type="entry name" value="ABC_TRANSPORTER_1"/>
    <property type="match status" value="1"/>
</dbReference>
<dbReference type="GO" id="GO:0015420">
    <property type="term" value="F:ABC-type vitamin B12 transporter activity"/>
    <property type="evidence" value="ECO:0007669"/>
    <property type="project" value="UniProtKB-EC"/>
</dbReference>
<accession>A0A1I2N926</accession>
<evidence type="ECO:0000256" key="3">
    <source>
        <dbReference type="ARBA" id="ARBA00022840"/>
    </source>
</evidence>
<dbReference type="RefSeq" id="WP_092889272.1">
    <property type="nucleotide sequence ID" value="NZ_FOOQ01000001.1"/>
</dbReference>
<dbReference type="PANTHER" id="PTHR42794">
    <property type="entry name" value="HEMIN IMPORT ATP-BINDING PROTEIN HMUV"/>
    <property type="match status" value="1"/>
</dbReference>
<dbReference type="EC" id="7.6.2.8" evidence="8"/>
<evidence type="ECO:0000256" key="1">
    <source>
        <dbReference type="ARBA" id="ARBA00022448"/>
    </source>
</evidence>
<dbReference type="InterPro" id="IPR003593">
    <property type="entry name" value="AAA+_ATPase"/>
</dbReference>
<evidence type="ECO:0000256" key="10">
    <source>
        <dbReference type="ARBA" id="ARBA00077139"/>
    </source>
</evidence>
<evidence type="ECO:0000256" key="9">
    <source>
        <dbReference type="ARBA" id="ARBA00073649"/>
    </source>
</evidence>
<dbReference type="InterPro" id="IPR003439">
    <property type="entry name" value="ABC_transporter-like_ATP-bd"/>
</dbReference>
<dbReference type="SUPFAM" id="SSF52540">
    <property type="entry name" value="P-loop containing nucleoside triphosphate hydrolases"/>
    <property type="match status" value="1"/>
</dbReference>
<dbReference type="InterPro" id="IPR017871">
    <property type="entry name" value="ABC_transporter-like_CS"/>
</dbReference>
<organism evidence="12 13">
    <name type="scientific">Halopelagius inordinatus</name>
    <dbReference type="NCBI Taxonomy" id="553467"/>
    <lineage>
        <taxon>Archaea</taxon>
        <taxon>Methanobacteriati</taxon>
        <taxon>Methanobacteriota</taxon>
        <taxon>Stenosarchaea group</taxon>
        <taxon>Halobacteria</taxon>
        <taxon>Halobacteriales</taxon>
        <taxon>Haloferacaceae</taxon>
    </lineage>
</organism>
<dbReference type="Gene3D" id="3.40.50.300">
    <property type="entry name" value="P-loop containing nucleotide triphosphate hydrolases"/>
    <property type="match status" value="1"/>
</dbReference>
<proteinExistence type="predicted"/>
<keyword evidence="1" id="KW-0813">Transport</keyword>
<dbReference type="STRING" id="553467.SAMN04488063_1011"/>
<evidence type="ECO:0000256" key="4">
    <source>
        <dbReference type="ARBA" id="ARBA00022967"/>
    </source>
</evidence>
<dbReference type="PROSITE" id="PS50893">
    <property type="entry name" value="ABC_TRANSPORTER_2"/>
    <property type="match status" value="1"/>
</dbReference>
<sequence length="429" mass="44578">MTDPLVRASDLRIDLGGTTILDGVSVDVGSGTFVGLIGPNGAGKTTLLRAFSGALSPTRGHVEVAGERIDRLGSKAASRLAATVPQDTSVSFDFDVRETIRMGRTPHLSRFGGWDDEDASAVERAIARTEVAELADRAVTDVSGGERQRVLIARALAQATPLLLLDEPTASLDINHQVRTLELVSELVAEGKTAVAAIHDLNLAAHYCDELVLLSEGRVVATGPPEAVLTEDNLDGAFGANAVVSRHPVTGSVYVTALPEARAGDAEGRVHVVGGGGTAARHLYLLSAAGYDVSVGALNEGDTDTETARSLGLDAVTVPPFSSLDSAARDAVASRVERADCVVVADVEIGRGNLANLRAAAEADRLVVVEQRPFAERNYAGEEAARVYDRLRSRGTVVDAGDVLAAVTAEVEGETTGTEGLGQSESSAT</sequence>
<dbReference type="EMBL" id="FOOQ01000001">
    <property type="protein sequence ID" value="SFF98006.1"/>
    <property type="molecule type" value="Genomic_DNA"/>
</dbReference>
<comment type="catalytic activity">
    <reaction evidence="5">
        <text>an R-cob(III)alamin(out) + ATP + H2O = an R-cob(III)alamin(in) + ADP + phosphate + H(+)</text>
        <dbReference type="Rhea" id="RHEA:17873"/>
        <dbReference type="ChEBI" id="CHEBI:15377"/>
        <dbReference type="ChEBI" id="CHEBI:15378"/>
        <dbReference type="ChEBI" id="CHEBI:30616"/>
        <dbReference type="ChEBI" id="CHEBI:43474"/>
        <dbReference type="ChEBI" id="CHEBI:140785"/>
        <dbReference type="ChEBI" id="CHEBI:456216"/>
        <dbReference type="EC" id="7.6.2.8"/>
    </reaction>
</comment>
<dbReference type="CDD" id="cd03214">
    <property type="entry name" value="ABC_Iron-Siderophores_B12_Hemin"/>
    <property type="match status" value="1"/>
</dbReference>
<keyword evidence="4" id="KW-1278">Translocase</keyword>
<evidence type="ECO:0000313" key="13">
    <source>
        <dbReference type="Proteomes" id="UP000198876"/>
    </source>
</evidence>
<dbReference type="SMART" id="SM00382">
    <property type="entry name" value="AAA"/>
    <property type="match status" value="1"/>
</dbReference>
<keyword evidence="13" id="KW-1185">Reference proteome</keyword>
<dbReference type="PANTHER" id="PTHR42794:SF1">
    <property type="entry name" value="HEMIN IMPORT ATP-BINDING PROTEIN HMUV"/>
    <property type="match status" value="1"/>
</dbReference>
<feature type="domain" description="ABC transporter" evidence="11">
    <location>
        <begin position="6"/>
        <end position="241"/>
    </location>
</feature>
<evidence type="ECO:0000256" key="6">
    <source>
        <dbReference type="ARBA" id="ARBA00058960"/>
    </source>
</evidence>
<keyword evidence="2" id="KW-0547">Nucleotide-binding</keyword>
<evidence type="ECO:0000256" key="2">
    <source>
        <dbReference type="ARBA" id="ARBA00022741"/>
    </source>
</evidence>
<dbReference type="GO" id="GO:0005524">
    <property type="term" value="F:ATP binding"/>
    <property type="evidence" value="ECO:0007669"/>
    <property type="project" value="UniProtKB-KW"/>
</dbReference>
<comment type="function">
    <text evidence="6">Required for corrinoid utilization. Probably part of the ABC transporter complex BtuCDF involved in cobalamin (vitamin B12) import. Probably responsible for energy coupling to the transport system.</text>
</comment>
<evidence type="ECO:0000256" key="8">
    <source>
        <dbReference type="ARBA" id="ARBA00066387"/>
    </source>
</evidence>
<reference evidence="13" key="1">
    <citation type="submission" date="2016-10" db="EMBL/GenBank/DDBJ databases">
        <authorList>
            <person name="Varghese N."/>
            <person name="Submissions S."/>
        </authorList>
    </citation>
    <scope>NUCLEOTIDE SEQUENCE [LARGE SCALE GENOMIC DNA]</scope>
    <source>
        <strain evidence="13">CGMCC 1.7739</strain>
    </source>
</reference>
<dbReference type="Proteomes" id="UP000198876">
    <property type="component" value="Unassembled WGS sequence"/>
</dbReference>
<dbReference type="Pfam" id="PF00005">
    <property type="entry name" value="ABC_tran"/>
    <property type="match status" value="1"/>
</dbReference>
<gene>
    <name evidence="12" type="ORF">SAMN04488063_1011</name>
</gene>
<evidence type="ECO:0000313" key="12">
    <source>
        <dbReference type="EMBL" id="SFF98006.1"/>
    </source>
</evidence>
<evidence type="ECO:0000256" key="7">
    <source>
        <dbReference type="ARBA" id="ARBA00064420"/>
    </source>
</evidence>
<evidence type="ECO:0000259" key="11">
    <source>
        <dbReference type="PROSITE" id="PS50893"/>
    </source>
</evidence>
<keyword evidence="3 12" id="KW-0067">ATP-binding</keyword>
<dbReference type="OrthoDB" id="24644at2157"/>
<dbReference type="InterPro" id="IPR027417">
    <property type="entry name" value="P-loop_NTPase"/>
</dbReference>
<dbReference type="GO" id="GO:0016887">
    <property type="term" value="F:ATP hydrolysis activity"/>
    <property type="evidence" value="ECO:0007669"/>
    <property type="project" value="InterPro"/>
</dbReference>